<feature type="binding site" evidence="9">
    <location>
        <position position="207"/>
    </location>
    <ligand>
        <name>pyridoxal 5'-phosphate</name>
        <dbReference type="ChEBI" id="CHEBI:597326"/>
    </ligand>
</feature>
<dbReference type="GO" id="GO:0008710">
    <property type="term" value="F:8-amino-7-oxononanoate synthase activity"/>
    <property type="evidence" value="ECO:0007669"/>
    <property type="project" value="UniProtKB-UniRule"/>
</dbReference>
<comment type="similarity">
    <text evidence="3 9">Belongs to the class-II pyridoxal-phosphate-dependent aminotransferase family. BioF subfamily.</text>
</comment>
<evidence type="ECO:0000256" key="6">
    <source>
        <dbReference type="ARBA" id="ARBA00022756"/>
    </source>
</evidence>
<accession>A0A8S0WNL2</accession>
<dbReference type="PROSITE" id="PS00599">
    <property type="entry name" value="AA_TRANSFER_CLASS_2"/>
    <property type="match status" value="1"/>
</dbReference>
<proteinExistence type="inferred from homology"/>
<dbReference type="PANTHER" id="PTHR13693">
    <property type="entry name" value="CLASS II AMINOTRANSFERASE/8-AMINO-7-OXONONANOATE SYNTHASE"/>
    <property type="match status" value="1"/>
</dbReference>
<dbReference type="InterPro" id="IPR004723">
    <property type="entry name" value="AONS_Archaea/Proteobacteria"/>
</dbReference>
<evidence type="ECO:0000256" key="3">
    <source>
        <dbReference type="ARBA" id="ARBA00010008"/>
    </source>
</evidence>
<dbReference type="RefSeq" id="WP_174625366.1">
    <property type="nucleotide sequence ID" value="NZ_CADCXN010000050.1"/>
</dbReference>
<dbReference type="AlphaFoldDB" id="A0A8S0WNL2"/>
<evidence type="ECO:0000256" key="8">
    <source>
        <dbReference type="ARBA" id="ARBA00047715"/>
    </source>
</evidence>
<dbReference type="CDD" id="cd06454">
    <property type="entry name" value="KBL_like"/>
    <property type="match status" value="1"/>
</dbReference>
<feature type="binding site" evidence="9">
    <location>
        <position position="22"/>
    </location>
    <ligand>
        <name>substrate</name>
    </ligand>
</feature>
<dbReference type="Pfam" id="PF00155">
    <property type="entry name" value="Aminotran_1_2"/>
    <property type="match status" value="1"/>
</dbReference>
<comment type="caution">
    <text evidence="12">The sequence shown here is derived from an EMBL/GenBank/DDBJ whole genome shotgun (WGS) entry which is preliminary data.</text>
</comment>
<feature type="binding site" evidence="9">
    <location>
        <position position="236"/>
    </location>
    <ligand>
        <name>pyridoxal 5'-phosphate</name>
        <dbReference type="ChEBI" id="CHEBI:597326"/>
    </ligand>
</feature>
<keyword evidence="12" id="KW-0012">Acyltransferase</keyword>
<name>A0A8S0WNL2_9GAMM</name>
<dbReference type="GO" id="GO:0009102">
    <property type="term" value="P:biotin biosynthetic process"/>
    <property type="evidence" value="ECO:0007669"/>
    <property type="project" value="UniProtKB-UniRule"/>
</dbReference>
<dbReference type="GO" id="GO:0030170">
    <property type="term" value="F:pyridoxal phosphate binding"/>
    <property type="evidence" value="ECO:0007669"/>
    <property type="project" value="UniProtKB-UniRule"/>
</dbReference>
<comment type="catalytic activity">
    <reaction evidence="8 9">
        <text>6-carboxyhexanoyl-[ACP] + L-alanine + H(+) = (8S)-8-amino-7-oxononanoate + holo-[ACP] + CO2</text>
        <dbReference type="Rhea" id="RHEA:42288"/>
        <dbReference type="Rhea" id="RHEA-COMP:9685"/>
        <dbReference type="Rhea" id="RHEA-COMP:9955"/>
        <dbReference type="ChEBI" id="CHEBI:15378"/>
        <dbReference type="ChEBI" id="CHEBI:16526"/>
        <dbReference type="ChEBI" id="CHEBI:57972"/>
        <dbReference type="ChEBI" id="CHEBI:64479"/>
        <dbReference type="ChEBI" id="CHEBI:78846"/>
        <dbReference type="ChEBI" id="CHEBI:149468"/>
        <dbReference type="EC" id="2.3.1.47"/>
    </reaction>
</comment>
<gene>
    <name evidence="9 12" type="primary">bioF</name>
    <name evidence="12" type="ORF">METHB2_220007</name>
</gene>
<keyword evidence="5 9" id="KW-0808">Transferase</keyword>
<dbReference type="InterPro" id="IPR001917">
    <property type="entry name" value="Aminotrans_II_pyridoxalP_BS"/>
</dbReference>
<feature type="binding site" evidence="9">
    <location>
        <position position="179"/>
    </location>
    <ligand>
        <name>pyridoxal 5'-phosphate</name>
        <dbReference type="ChEBI" id="CHEBI:597326"/>
    </ligand>
</feature>
<dbReference type="EC" id="2.3.1.47" evidence="9"/>
<dbReference type="SUPFAM" id="SSF53383">
    <property type="entry name" value="PLP-dependent transferases"/>
    <property type="match status" value="1"/>
</dbReference>
<dbReference type="PANTHER" id="PTHR13693:SF100">
    <property type="entry name" value="8-AMINO-7-OXONONANOATE SYNTHASE"/>
    <property type="match status" value="1"/>
</dbReference>
<dbReference type="EMBL" id="CADCXN010000050">
    <property type="protein sequence ID" value="CAA9890435.1"/>
    <property type="molecule type" value="Genomic_DNA"/>
</dbReference>
<dbReference type="Proteomes" id="UP000494216">
    <property type="component" value="Unassembled WGS sequence"/>
</dbReference>
<feature type="binding site" evidence="9">
    <location>
        <position position="134"/>
    </location>
    <ligand>
        <name>substrate</name>
    </ligand>
</feature>
<reference evidence="12 13" key="1">
    <citation type="submission" date="2020-02" db="EMBL/GenBank/DDBJ databases">
        <authorList>
            <person name="Hogendoorn C."/>
        </authorList>
    </citation>
    <scope>NUCLEOTIDE SEQUENCE [LARGE SCALE GENOMIC DNA]</scope>
    <source>
        <strain evidence="12">METHB21</strain>
    </source>
</reference>
<dbReference type="InterPro" id="IPR015422">
    <property type="entry name" value="PyrdxlP-dep_Trfase_small"/>
</dbReference>
<evidence type="ECO:0000256" key="4">
    <source>
        <dbReference type="ARBA" id="ARBA00011738"/>
    </source>
</evidence>
<keyword evidence="6 9" id="KW-0093">Biotin biosynthesis</keyword>
<comment type="cofactor">
    <cofactor evidence="1 9 10">
        <name>pyridoxal 5'-phosphate</name>
        <dbReference type="ChEBI" id="CHEBI:597326"/>
    </cofactor>
</comment>
<dbReference type="HAMAP" id="MF_01693">
    <property type="entry name" value="BioF_aminotrans_2"/>
    <property type="match status" value="1"/>
</dbReference>
<comment type="function">
    <text evidence="9">Catalyzes the decarboxylative condensation of pimeloyl-[acyl-carrier protein] and L-alanine to produce 8-amino-7-oxononanoate (AON), [acyl-carrier protein], and carbon dioxide.</text>
</comment>
<keyword evidence="13" id="KW-1185">Reference proteome</keyword>
<comment type="pathway">
    <text evidence="2 9">Cofactor biosynthesis; biotin biosynthesis.</text>
</comment>
<dbReference type="InterPro" id="IPR050087">
    <property type="entry name" value="AON_synthase_class-II"/>
</dbReference>
<feature type="binding site" evidence="9">
    <location>
        <begin position="109"/>
        <end position="110"/>
    </location>
    <ligand>
        <name>pyridoxal 5'-phosphate</name>
        <dbReference type="ChEBI" id="CHEBI:597326"/>
    </ligand>
</feature>
<dbReference type="InterPro" id="IPR015421">
    <property type="entry name" value="PyrdxlP-dep_Trfase_major"/>
</dbReference>
<sequence>MTPAFAQLADNLENIARQNLYRSRRVTESPQGVNLQLDGRKLLNFCSNDYLGMANHPDVVKAFKTAANQYGVGSGSAHLICGHSFAHHALEEELAAFTGRDRALLFSTGYMANMGVISSLLGRADTVFEDRLNHASLLDGGLLSGARFKRYAHADIDHLGTSLQKAAGNKLIVTDGIFSMDGDFAPLKELSLVAKNHNAWLMVDDAHGLGIIGAHGGGLLEYYGLKQDEVAVLMGTLGKGFGTFGAFVAGSEVLIETLIQKARTYIYTTALPAAIAEATRASLKLVIAENWRRDKLEKLTARFRSGAQQLGLQVMASSSPIQPIVIGDSKRAVEISNGLLNAGFLISAIRPPTVPQGSARLRVTFSAMHEEQQIDQLLDALAKSMTC</sequence>
<organism evidence="12 13">
    <name type="scientific">Candidatus Methylobacter favarea</name>
    <dbReference type="NCBI Taxonomy" id="2707345"/>
    <lineage>
        <taxon>Bacteria</taxon>
        <taxon>Pseudomonadati</taxon>
        <taxon>Pseudomonadota</taxon>
        <taxon>Gammaproteobacteria</taxon>
        <taxon>Methylococcales</taxon>
        <taxon>Methylococcaceae</taxon>
        <taxon>Methylobacter</taxon>
    </lineage>
</organism>
<feature type="binding site" evidence="9">
    <location>
        <position position="353"/>
    </location>
    <ligand>
        <name>substrate</name>
    </ligand>
</feature>
<evidence type="ECO:0000256" key="2">
    <source>
        <dbReference type="ARBA" id="ARBA00004746"/>
    </source>
</evidence>
<dbReference type="NCBIfam" id="TIGR00858">
    <property type="entry name" value="bioF"/>
    <property type="match status" value="1"/>
</dbReference>
<feature type="domain" description="Aminotransferase class I/classII large" evidence="11">
    <location>
        <begin position="41"/>
        <end position="381"/>
    </location>
</feature>
<evidence type="ECO:0000256" key="9">
    <source>
        <dbReference type="HAMAP-Rule" id="MF_01693"/>
    </source>
</evidence>
<keyword evidence="7 9" id="KW-0663">Pyridoxal phosphate</keyword>
<evidence type="ECO:0000256" key="7">
    <source>
        <dbReference type="ARBA" id="ARBA00022898"/>
    </source>
</evidence>
<feature type="modified residue" description="N6-(pyridoxal phosphate)lysine" evidence="9 10">
    <location>
        <position position="239"/>
    </location>
</feature>
<protein>
    <recommendedName>
        <fullName evidence="9">8-amino-7-oxononanoate synthase</fullName>
        <shortName evidence="9">AONS</shortName>
        <ecNumber evidence="9">2.3.1.47</ecNumber>
    </recommendedName>
    <alternativeName>
        <fullName evidence="9">7-keto-8-amino-pelargonic acid synthase</fullName>
        <shortName evidence="9">7-KAP synthase</shortName>
        <shortName evidence="9">KAPA synthase</shortName>
    </alternativeName>
    <alternativeName>
        <fullName evidence="9">8-amino-7-ketopelargonate synthase</fullName>
    </alternativeName>
</protein>
<dbReference type="InterPro" id="IPR022834">
    <property type="entry name" value="AONS_Proteobacteria"/>
</dbReference>
<evidence type="ECO:0000313" key="13">
    <source>
        <dbReference type="Proteomes" id="UP000494216"/>
    </source>
</evidence>
<evidence type="ECO:0000259" key="11">
    <source>
        <dbReference type="Pfam" id="PF00155"/>
    </source>
</evidence>
<evidence type="ECO:0000256" key="1">
    <source>
        <dbReference type="ARBA" id="ARBA00001933"/>
    </source>
</evidence>
<dbReference type="Gene3D" id="3.40.640.10">
    <property type="entry name" value="Type I PLP-dependent aspartate aminotransferase-like (Major domain)"/>
    <property type="match status" value="1"/>
</dbReference>
<evidence type="ECO:0000256" key="5">
    <source>
        <dbReference type="ARBA" id="ARBA00022679"/>
    </source>
</evidence>
<comment type="subunit">
    <text evidence="4 9">Homodimer.</text>
</comment>
<dbReference type="Gene3D" id="3.90.1150.10">
    <property type="entry name" value="Aspartate Aminotransferase, domain 1"/>
    <property type="match status" value="1"/>
</dbReference>
<dbReference type="InterPro" id="IPR015424">
    <property type="entry name" value="PyrdxlP-dep_Trfase"/>
</dbReference>
<evidence type="ECO:0000313" key="12">
    <source>
        <dbReference type="EMBL" id="CAA9890435.1"/>
    </source>
</evidence>
<dbReference type="InterPro" id="IPR004839">
    <property type="entry name" value="Aminotransferase_I/II_large"/>
</dbReference>
<evidence type="ECO:0000256" key="10">
    <source>
        <dbReference type="PIRSR" id="PIRSR604723-51"/>
    </source>
</evidence>